<protein>
    <recommendedName>
        <fullName evidence="1">YkoP-like domain-containing protein</fullName>
    </recommendedName>
</protein>
<sequence>MIRTLVRAIILAIDRALIRRYGIFEFNSNPSSILRVSFEHNKKDRVLSDGFRVAPGEKVLAVHLRNEYMPSFSTWGADLGWAKQFLRLFAESLVDLAFFIRDDPRCKDIRLIWGTILLFAEPHRMVRRFGFHLERIEGKHAWESFLLFWPRLFAFALIWAFNPRRLKCNALSRGRLYRLYWSRKNLVALTSDKSSHHRRMT</sequence>
<reference evidence="2 3" key="1">
    <citation type="submission" date="2017-06" db="EMBL/GenBank/DDBJ databases">
        <title>Novel microbial phyla capable of carbon fixation and sulfur reduction in deep-sea sediments.</title>
        <authorList>
            <person name="Huang J."/>
            <person name="Baker B."/>
            <person name="Wang Y."/>
        </authorList>
    </citation>
    <scope>NUCLEOTIDE SEQUENCE [LARGE SCALE GENOMIC DNA]</scope>
    <source>
        <strain evidence="2">B3_TA06</strain>
    </source>
</reference>
<dbReference type="AlphaFoldDB" id="A0A532UZY4"/>
<dbReference type="Pfam" id="PF22790">
    <property type="entry name" value="YkoP"/>
    <property type="match status" value="1"/>
</dbReference>
<dbReference type="InterPro" id="IPR054467">
    <property type="entry name" value="YkoP-like_dom"/>
</dbReference>
<dbReference type="EMBL" id="NJBO01000018">
    <property type="protein sequence ID" value="TKJ40511.1"/>
    <property type="molecule type" value="Genomic_DNA"/>
</dbReference>
<evidence type="ECO:0000313" key="2">
    <source>
        <dbReference type="EMBL" id="TKJ40511.1"/>
    </source>
</evidence>
<evidence type="ECO:0000259" key="1">
    <source>
        <dbReference type="Pfam" id="PF22790"/>
    </source>
</evidence>
<evidence type="ECO:0000313" key="3">
    <source>
        <dbReference type="Proteomes" id="UP000317778"/>
    </source>
</evidence>
<name>A0A532UZY4_UNCT6</name>
<proteinExistence type="predicted"/>
<accession>A0A532UZY4</accession>
<dbReference type="Proteomes" id="UP000317778">
    <property type="component" value="Unassembled WGS sequence"/>
</dbReference>
<gene>
    <name evidence="2" type="ORF">CEE36_09480</name>
</gene>
<feature type="domain" description="YkoP-like" evidence="1">
    <location>
        <begin position="6"/>
        <end position="139"/>
    </location>
</feature>
<comment type="caution">
    <text evidence="2">The sequence shown here is derived from an EMBL/GenBank/DDBJ whole genome shotgun (WGS) entry which is preliminary data.</text>
</comment>
<organism evidence="2 3">
    <name type="scientific">candidate division TA06 bacterium B3_TA06</name>
    <dbReference type="NCBI Taxonomy" id="2012487"/>
    <lineage>
        <taxon>Bacteria</taxon>
        <taxon>Bacteria division TA06</taxon>
    </lineage>
</organism>